<protein>
    <submittedName>
        <fullName evidence="2">Uncharacterized protein</fullName>
    </submittedName>
</protein>
<name>A0A815N743_9BILA</name>
<dbReference type="Proteomes" id="UP000663829">
    <property type="component" value="Unassembled WGS sequence"/>
</dbReference>
<evidence type="ECO:0000313" key="4">
    <source>
        <dbReference type="Proteomes" id="UP000663829"/>
    </source>
</evidence>
<accession>A0A815N743</accession>
<reference evidence="2" key="1">
    <citation type="submission" date="2021-02" db="EMBL/GenBank/DDBJ databases">
        <authorList>
            <person name="Nowell W R."/>
        </authorList>
    </citation>
    <scope>NUCLEOTIDE SEQUENCE</scope>
</reference>
<evidence type="ECO:0000256" key="1">
    <source>
        <dbReference type="SAM" id="MobiDB-lite"/>
    </source>
</evidence>
<organism evidence="2 4">
    <name type="scientific">Didymodactylos carnosus</name>
    <dbReference type="NCBI Taxonomy" id="1234261"/>
    <lineage>
        <taxon>Eukaryota</taxon>
        <taxon>Metazoa</taxon>
        <taxon>Spiralia</taxon>
        <taxon>Gnathifera</taxon>
        <taxon>Rotifera</taxon>
        <taxon>Eurotatoria</taxon>
        <taxon>Bdelloidea</taxon>
        <taxon>Philodinida</taxon>
        <taxon>Philodinidae</taxon>
        <taxon>Didymodactylos</taxon>
    </lineage>
</organism>
<dbReference type="EMBL" id="CAJOBC010084067">
    <property type="protein sequence ID" value="CAF4311225.1"/>
    <property type="molecule type" value="Genomic_DNA"/>
</dbReference>
<sequence length="83" mass="9402">MEQICTTAAMPLHAILVQPANLTDQPTSPQLLSKFFNEMQTVPMHLPETSNEDLTDNLITDVPPTCFNPTNRHKRIRDEAEQN</sequence>
<proteinExistence type="predicted"/>
<gene>
    <name evidence="2" type="ORF">GPM918_LOCUS34083</name>
    <name evidence="3" type="ORF">SRO942_LOCUS34777</name>
</gene>
<evidence type="ECO:0000313" key="3">
    <source>
        <dbReference type="EMBL" id="CAF4311225.1"/>
    </source>
</evidence>
<comment type="caution">
    <text evidence="2">The sequence shown here is derived from an EMBL/GenBank/DDBJ whole genome shotgun (WGS) entry which is preliminary data.</text>
</comment>
<dbReference type="EMBL" id="CAJNOQ010018633">
    <property type="protein sequence ID" value="CAF1433076.1"/>
    <property type="molecule type" value="Genomic_DNA"/>
</dbReference>
<dbReference type="AlphaFoldDB" id="A0A815N743"/>
<feature type="region of interest" description="Disordered" evidence="1">
    <location>
        <begin position="61"/>
        <end position="83"/>
    </location>
</feature>
<keyword evidence="4" id="KW-1185">Reference proteome</keyword>
<dbReference type="Proteomes" id="UP000681722">
    <property type="component" value="Unassembled WGS sequence"/>
</dbReference>
<evidence type="ECO:0000313" key="2">
    <source>
        <dbReference type="EMBL" id="CAF1433076.1"/>
    </source>
</evidence>